<proteinExistence type="predicted"/>
<feature type="repeat" description="TPR" evidence="3">
    <location>
        <begin position="41"/>
        <end position="74"/>
    </location>
</feature>
<dbReference type="PROSITE" id="PS51186">
    <property type="entry name" value="GNAT"/>
    <property type="match status" value="1"/>
</dbReference>
<dbReference type="Pfam" id="PF13174">
    <property type="entry name" value="TPR_6"/>
    <property type="match status" value="1"/>
</dbReference>
<keyword evidence="2 5" id="KW-0012">Acyltransferase</keyword>
<dbReference type="SMART" id="SM00028">
    <property type="entry name" value="TPR"/>
    <property type="match status" value="6"/>
</dbReference>
<dbReference type="CDD" id="cd04301">
    <property type="entry name" value="NAT_SF"/>
    <property type="match status" value="1"/>
</dbReference>
<name>A0A941JUB2_9CHRO</name>
<dbReference type="AlphaFoldDB" id="A0A941JUB2"/>
<feature type="repeat" description="TPR" evidence="3">
    <location>
        <begin position="109"/>
        <end position="142"/>
    </location>
</feature>
<comment type="caution">
    <text evidence="5">The sequence shown here is derived from an EMBL/GenBank/DDBJ whole genome shotgun (WGS) entry which is preliminary data.</text>
</comment>
<dbReference type="SUPFAM" id="SSF48452">
    <property type="entry name" value="TPR-like"/>
    <property type="match status" value="2"/>
</dbReference>
<gene>
    <name evidence="5" type="ORF">DSM107014_00475</name>
</gene>
<dbReference type="Pfam" id="PF13414">
    <property type="entry name" value="TPR_11"/>
    <property type="match status" value="2"/>
</dbReference>
<dbReference type="InterPro" id="IPR011990">
    <property type="entry name" value="TPR-like_helical_dom_sf"/>
</dbReference>
<dbReference type="PROSITE" id="PS50005">
    <property type="entry name" value="TPR"/>
    <property type="match status" value="5"/>
</dbReference>
<dbReference type="InterPro" id="IPR000182">
    <property type="entry name" value="GNAT_dom"/>
</dbReference>
<dbReference type="Gene3D" id="3.40.630.30">
    <property type="match status" value="1"/>
</dbReference>
<evidence type="ECO:0000259" key="4">
    <source>
        <dbReference type="PROSITE" id="PS51186"/>
    </source>
</evidence>
<dbReference type="SUPFAM" id="SSF55729">
    <property type="entry name" value="Acyl-CoA N-acyltransferases (Nat)"/>
    <property type="match status" value="1"/>
</dbReference>
<feature type="domain" description="N-acetyltransferase" evidence="4">
    <location>
        <begin position="283"/>
        <end position="411"/>
    </location>
</feature>
<feature type="repeat" description="TPR" evidence="3">
    <location>
        <begin position="7"/>
        <end position="40"/>
    </location>
</feature>
<dbReference type="InterPro" id="IPR016181">
    <property type="entry name" value="Acyl_CoA_acyltransferase"/>
</dbReference>
<dbReference type="PANTHER" id="PTHR43626:SF4">
    <property type="entry name" value="GCN5-RELATED N-ACETYLTRANSFERASE 2, CHLOROPLASTIC"/>
    <property type="match status" value="1"/>
</dbReference>
<dbReference type="InterPro" id="IPR019734">
    <property type="entry name" value="TPR_rpt"/>
</dbReference>
<dbReference type="EMBL" id="JADQBC010000002">
    <property type="protein sequence ID" value="MBR8826375.1"/>
    <property type="molecule type" value="Genomic_DNA"/>
</dbReference>
<dbReference type="Proteomes" id="UP000767446">
    <property type="component" value="Unassembled WGS sequence"/>
</dbReference>
<keyword evidence="3" id="KW-0802">TPR repeat</keyword>
<accession>A0A941JUB2</accession>
<dbReference type="GO" id="GO:0005737">
    <property type="term" value="C:cytoplasm"/>
    <property type="evidence" value="ECO:0007669"/>
    <property type="project" value="TreeGrafter"/>
</dbReference>
<feature type="repeat" description="TPR" evidence="3">
    <location>
        <begin position="75"/>
        <end position="108"/>
    </location>
</feature>
<sequence>MNNNCDWSEVNDFANLYLQQEKWLEAITAYYRVIELNPSFFWSHHNLGDVLMKLERWDEAAVRYSSAIELDPKFFWSHHNLGDVLMKLERWDEAAVRYSSAIELDPNFFWSHHNLGDVLMKLARWDEAIAAYFNAIQLDANAALINQKLGMAFFKRGNLTESIQYYRQVIRHSEPDSTYNRLKECSALLRRIGNNLAQEHQILGAIVVYYMLLEIEPDHLAILPSLEKLLQKHNQLEQNIVAFQQQMQNNPGRLSYYQSNIHTDETNINDKSNKEKFLFTSDRQIDPYELQSLFEAVGWHRRPLDKVQKALTRSFLVVAIWEISNSPHQLIGFARVVSDSVFDAIIWDMMIHPDFQGRGLGKKSIEYLVTKLRAEGIQNIILFASPSVADFYHSLGFISEPNNLKLMLWSA</sequence>
<reference evidence="5" key="1">
    <citation type="submission" date="2021-02" db="EMBL/GenBank/DDBJ databases">
        <title>Metagenome analyses of Stigonema ocellatum DSM 106950, Chlorogloea purpurea SAG 13.99 and Gomphosphaeria aponina DSM 107014.</title>
        <authorList>
            <person name="Marter P."/>
            <person name="Huang S."/>
        </authorList>
    </citation>
    <scope>NUCLEOTIDE SEQUENCE</scope>
    <source>
        <strain evidence="5">JP213</strain>
    </source>
</reference>
<feature type="repeat" description="TPR" evidence="3">
    <location>
        <begin position="143"/>
        <end position="176"/>
    </location>
</feature>
<evidence type="ECO:0000256" key="3">
    <source>
        <dbReference type="PROSITE-ProRule" id="PRU00339"/>
    </source>
</evidence>
<evidence type="ECO:0000256" key="2">
    <source>
        <dbReference type="ARBA" id="ARBA00023315"/>
    </source>
</evidence>
<organism evidence="5 6">
    <name type="scientific">Gomphosphaeria aponina SAG 52.96 = DSM 107014</name>
    <dbReference type="NCBI Taxonomy" id="1521640"/>
    <lineage>
        <taxon>Bacteria</taxon>
        <taxon>Bacillati</taxon>
        <taxon>Cyanobacteriota</taxon>
        <taxon>Cyanophyceae</taxon>
        <taxon>Oscillatoriophycideae</taxon>
        <taxon>Chroococcales</taxon>
        <taxon>Gomphosphaeriaceae</taxon>
        <taxon>Gomphosphaeria</taxon>
    </lineage>
</organism>
<protein>
    <submittedName>
        <fullName evidence="5">GNAT family N-acetyltransferase</fullName>
        <ecNumber evidence="5">2.3.1.-</ecNumber>
    </submittedName>
</protein>
<dbReference type="InterPro" id="IPR045039">
    <property type="entry name" value="NSI-like"/>
</dbReference>
<dbReference type="Pfam" id="PF00583">
    <property type="entry name" value="Acetyltransf_1"/>
    <property type="match status" value="1"/>
</dbReference>
<keyword evidence="1 5" id="KW-0808">Transferase</keyword>
<evidence type="ECO:0000313" key="5">
    <source>
        <dbReference type="EMBL" id="MBR8826375.1"/>
    </source>
</evidence>
<dbReference type="PANTHER" id="PTHR43626">
    <property type="entry name" value="ACYL-COA N-ACYLTRANSFERASE"/>
    <property type="match status" value="1"/>
</dbReference>
<dbReference type="GO" id="GO:0008080">
    <property type="term" value="F:N-acetyltransferase activity"/>
    <property type="evidence" value="ECO:0007669"/>
    <property type="project" value="InterPro"/>
</dbReference>
<dbReference type="EC" id="2.3.1.-" evidence="5"/>
<evidence type="ECO:0000313" key="6">
    <source>
        <dbReference type="Proteomes" id="UP000767446"/>
    </source>
</evidence>
<dbReference type="Gene3D" id="1.25.40.10">
    <property type="entry name" value="Tetratricopeptide repeat domain"/>
    <property type="match status" value="1"/>
</dbReference>
<evidence type="ECO:0000256" key="1">
    <source>
        <dbReference type="ARBA" id="ARBA00022679"/>
    </source>
</evidence>